<dbReference type="SMART" id="SM00174">
    <property type="entry name" value="RHO"/>
    <property type="match status" value="1"/>
</dbReference>
<dbReference type="Gene3D" id="3.40.50.300">
    <property type="entry name" value="P-loop containing nucleotide triphosphate hydrolases"/>
    <property type="match status" value="1"/>
</dbReference>
<gene>
    <name evidence="2" type="primary">rab5B</name>
    <name evidence="2" type="ORF">TRFO_21167</name>
</gene>
<protein>
    <submittedName>
        <fullName evidence="2">Ras-related protein Rab-5B</fullName>
    </submittedName>
</protein>
<dbReference type="SUPFAM" id="SSF52540">
    <property type="entry name" value="P-loop containing nucleoside triphosphate hydrolases"/>
    <property type="match status" value="1"/>
</dbReference>
<dbReference type="SMART" id="SM00176">
    <property type="entry name" value="RAN"/>
    <property type="match status" value="1"/>
</dbReference>
<sequence>MPTLKAILIGDTSVGKTCIAQRIVHGEFKETFATIGAANSSVKIESKKYQRPIIFNIWDTAGQERYRSLAPMYFNGAGIAFLVFDITKKSSFEALDVFIQLLKTKAPEDIKCVLVGNKVDLEENREVSSDDAKAFCENAGIIFYMETSAKSGVNIKDLFSQAADIDGLHFEPEVTDFTVDVDVSNNQQQQQNEKSCC</sequence>
<comment type="similarity">
    <text evidence="1">Belongs to the small GTPase superfamily. Rab family.</text>
</comment>
<name>A0A1J4KEE5_9EUKA</name>
<reference evidence="2" key="1">
    <citation type="submission" date="2016-10" db="EMBL/GenBank/DDBJ databases">
        <authorList>
            <person name="Benchimol M."/>
            <person name="Almeida L.G."/>
            <person name="Vasconcelos A.T."/>
            <person name="Perreira-Neves A."/>
            <person name="Rosa I.A."/>
            <person name="Tasca T."/>
            <person name="Bogo M.R."/>
            <person name="de Souza W."/>
        </authorList>
    </citation>
    <scope>NUCLEOTIDE SEQUENCE [LARGE SCALE GENOMIC DNA]</scope>
    <source>
        <strain evidence="2">K</strain>
    </source>
</reference>
<dbReference type="InterPro" id="IPR050209">
    <property type="entry name" value="Rab_GTPases_membrane_traffic"/>
</dbReference>
<dbReference type="Pfam" id="PF00071">
    <property type="entry name" value="Ras"/>
    <property type="match status" value="1"/>
</dbReference>
<dbReference type="OrthoDB" id="8830751at2759"/>
<dbReference type="GO" id="GO:0003924">
    <property type="term" value="F:GTPase activity"/>
    <property type="evidence" value="ECO:0007669"/>
    <property type="project" value="InterPro"/>
</dbReference>
<dbReference type="InterPro" id="IPR005225">
    <property type="entry name" value="Small_GTP-bd"/>
</dbReference>
<dbReference type="GO" id="GO:0005525">
    <property type="term" value="F:GTP binding"/>
    <property type="evidence" value="ECO:0007669"/>
    <property type="project" value="InterPro"/>
</dbReference>
<dbReference type="SMART" id="SM00173">
    <property type="entry name" value="RAS"/>
    <property type="match status" value="1"/>
</dbReference>
<evidence type="ECO:0000256" key="1">
    <source>
        <dbReference type="ARBA" id="ARBA00006270"/>
    </source>
</evidence>
<evidence type="ECO:0000313" key="3">
    <source>
        <dbReference type="Proteomes" id="UP000179807"/>
    </source>
</evidence>
<dbReference type="InterPro" id="IPR027417">
    <property type="entry name" value="P-loop_NTPase"/>
</dbReference>
<dbReference type="AlphaFoldDB" id="A0A1J4KEE5"/>
<dbReference type="PANTHER" id="PTHR47979">
    <property type="entry name" value="DRAB11-RELATED"/>
    <property type="match status" value="1"/>
</dbReference>
<accession>A0A1J4KEE5</accession>
<evidence type="ECO:0000313" key="2">
    <source>
        <dbReference type="EMBL" id="OHT09807.1"/>
    </source>
</evidence>
<dbReference type="FunFam" id="3.40.50.300:FF:000808">
    <property type="entry name" value="Small GTP-binding protein, putative"/>
    <property type="match status" value="1"/>
</dbReference>
<dbReference type="PROSITE" id="PS51421">
    <property type="entry name" value="RAS"/>
    <property type="match status" value="1"/>
</dbReference>
<dbReference type="InterPro" id="IPR001806">
    <property type="entry name" value="Small_GTPase"/>
</dbReference>
<dbReference type="Proteomes" id="UP000179807">
    <property type="component" value="Unassembled WGS sequence"/>
</dbReference>
<dbReference type="CDD" id="cd00154">
    <property type="entry name" value="Rab"/>
    <property type="match status" value="1"/>
</dbReference>
<dbReference type="EMBL" id="MLAK01000629">
    <property type="protein sequence ID" value="OHT09807.1"/>
    <property type="molecule type" value="Genomic_DNA"/>
</dbReference>
<dbReference type="PROSITE" id="PS51419">
    <property type="entry name" value="RAB"/>
    <property type="match status" value="1"/>
</dbReference>
<dbReference type="SMART" id="SM00175">
    <property type="entry name" value="RAB"/>
    <property type="match status" value="1"/>
</dbReference>
<dbReference type="PROSITE" id="PS51420">
    <property type="entry name" value="RHO"/>
    <property type="match status" value="1"/>
</dbReference>
<organism evidence="2 3">
    <name type="scientific">Tritrichomonas foetus</name>
    <dbReference type="NCBI Taxonomy" id="1144522"/>
    <lineage>
        <taxon>Eukaryota</taxon>
        <taxon>Metamonada</taxon>
        <taxon>Parabasalia</taxon>
        <taxon>Tritrichomonadida</taxon>
        <taxon>Tritrichomonadidae</taxon>
        <taxon>Tritrichomonas</taxon>
    </lineage>
</organism>
<dbReference type="NCBIfam" id="TIGR00231">
    <property type="entry name" value="small_GTP"/>
    <property type="match status" value="1"/>
</dbReference>
<dbReference type="GeneID" id="94836503"/>
<dbReference type="RefSeq" id="XP_068362943.1">
    <property type="nucleotide sequence ID" value="XM_068501799.1"/>
</dbReference>
<comment type="caution">
    <text evidence="2">The sequence shown here is derived from an EMBL/GenBank/DDBJ whole genome shotgun (WGS) entry which is preliminary data.</text>
</comment>
<keyword evidence="3" id="KW-1185">Reference proteome</keyword>
<dbReference type="VEuPathDB" id="TrichDB:TRFO_21167"/>
<proteinExistence type="inferred from homology"/>
<dbReference type="PRINTS" id="PR00449">
    <property type="entry name" value="RASTRNSFRMNG"/>
</dbReference>